<dbReference type="Gene3D" id="1.20.1280.50">
    <property type="match status" value="1"/>
</dbReference>
<evidence type="ECO:0000256" key="1">
    <source>
        <dbReference type="SAM" id="MobiDB-lite"/>
    </source>
</evidence>
<dbReference type="AlphaFoldDB" id="A0A9P5TNE0"/>
<comment type="caution">
    <text evidence="2">The sequence shown here is derived from an EMBL/GenBank/DDBJ whole genome shotgun (WGS) entry which is preliminary data.</text>
</comment>
<dbReference type="Proteomes" id="UP000724874">
    <property type="component" value="Unassembled WGS sequence"/>
</dbReference>
<feature type="compositionally biased region" description="Polar residues" evidence="1">
    <location>
        <begin position="410"/>
        <end position="432"/>
    </location>
</feature>
<sequence length="469" mass="52356">MSLYPSRTINDLPEEILIEIFQYVYLATANLDLELGSSQGLADPSLFPGCITKVCKKWKKLIRSIPHFSTRVIIFVDEPISLSSLQDRFSVSKTLLIKVFVVRKDYEATEDTLEKGRIKEAMKALVPHVTRCQVVVFDVLHDSSLPRITYFSGKAAKLRTLRMKSRQYGTAVPYISQQPTPSLRPNPKAFLCPRLQYLDLDGRVFVMAMSIEGWAESIRMLTKKRLTVCNLSPLADFNLDDLLTALSQLGHLTELKLSNVELDIPSNIGGSFSPLFIQNFELEGLKRNFLGGFFNHHYNKIDVSRIILDNCELGLIDHLASWHLILRTFKGRRYHRICQAVERFGLHIENCPGLDDSLIIALSNFCPSKDAFFANTLRQLGIVSSGPVSVKAIKIDESELENIGLGACAPQSQSPPTSSKLTQPATTPSSPLLSGDYSLMAWSIEDLEMIDAQGPPPTVTLLKGVETEI</sequence>
<dbReference type="OrthoDB" id="3048627at2759"/>
<evidence type="ECO:0000313" key="2">
    <source>
        <dbReference type="EMBL" id="KAF8902615.1"/>
    </source>
</evidence>
<accession>A0A9P5TNE0</accession>
<organism evidence="2 3">
    <name type="scientific">Gymnopilus junonius</name>
    <name type="common">Spectacular rustgill mushroom</name>
    <name type="synonym">Gymnopilus spectabilis subsp. junonius</name>
    <dbReference type="NCBI Taxonomy" id="109634"/>
    <lineage>
        <taxon>Eukaryota</taxon>
        <taxon>Fungi</taxon>
        <taxon>Dikarya</taxon>
        <taxon>Basidiomycota</taxon>
        <taxon>Agaricomycotina</taxon>
        <taxon>Agaricomycetes</taxon>
        <taxon>Agaricomycetidae</taxon>
        <taxon>Agaricales</taxon>
        <taxon>Agaricineae</taxon>
        <taxon>Hymenogastraceae</taxon>
        <taxon>Gymnopilus</taxon>
    </lineage>
</organism>
<reference evidence="2" key="1">
    <citation type="submission" date="2020-11" db="EMBL/GenBank/DDBJ databases">
        <authorList>
            <consortium name="DOE Joint Genome Institute"/>
            <person name="Ahrendt S."/>
            <person name="Riley R."/>
            <person name="Andreopoulos W."/>
            <person name="LaButti K."/>
            <person name="Pangilinan J."/>
            <person name="Ruiz-duenas F.J."/>
            <person name="Barrasa J.M."/>
            <person name="Sanchez-Garcia M."/>
            <person name="Camarero S."/>
            <person name="Miyauchi S."/>
            <person name="Serrano A."/>
            <person name="Linde D."/>
            <person name="Babiker R."/>
            <person name="Drula E."/>
            <person name="Ayuso-Fernandez I."/>
            <person name="Pacheco R."/>
            <person name="Padilla G."/>
            <person name="Ferreira P."/>
            <person name="Barriuso J."/>
            <person name="Kellner H."/>
            <person name="Castanera R."/>
            <person name="Alfaro M."/>
            <person name="Ramirez L."/>
            <person name="Pisabarro A.G."/>
            <person name="Kuo A."/>
            <person name="Tritt A."/>
            <person name="Lipzen A."/>
            <person name="He G."/>
            <person name="Yan M."/>
            <person name="Ng V."/>
            <person name="Cullen D."/>
            <person name="Martin F."/>
            <person name="Rosso M.-N."/>
            <person name="Henrissat B."/>
            <person name="Hibbett D."/>
            <person name="Martinez A.T."/>
            <person name="Grigoriev I.V."/>
        </authorList>
    </citation>
    <scope>NUCLEOTIDE SEQUENCE</scope>
    <source>
        <strain evidence="2">AH 44721</strain>
    </source>
</reference>
<evidence type="ECO:0008006" key="4">
    <source>
        <dbReference type="Google" id="ProtNLM"/>
    </source>
</evidence>
<dbReference type="EMBL" id="JADNYJ010000035">
    <property type="protein sequence ID" value="KAF8902615.1"/>
    <property type="molecule type" value="Genomic_DNA"/>
</dbReference>
<evidence type="ECO:0000313" key="3">
    <source>
        <dbReference type="Proteomes" id="UP000724874"/>
    </source>
</evidence>
<name>A0A9P5TNE0_GYMJU</name>
<proteinExistence type="predicted"/>
<gene>
    <name evidence="2" type="ORF">CPB84DRAFT_1961562</name>
</gene>
<protein>
    <recommendedName>
        <fullName evidence="4">F-box domain-containing protein</fullName>
    </recommendedName>
</protein>
<keyword evidence="3" id="KW-1185">Reference proteome</keyword>
<feature type="region of interest" description="Disordered" evidence="1">
    <location>
        <begin position="406"/>
        <end position="432"/>
    </location>
</feature>